<dbReference type="InterPro" id="IPR003661">
    <property type="entry name" value="HisK_dim/P_dom"/>
</dbReference>
<keyword evidence="4" id="KW-0597">Phosphoprotein</keyword>
<keyword evidence="7 13" id="KW-0418">Kinase</keyword>
<dbReference type="SMART" id="SM00388">
    <property type="entry name" value="HisKA"/>
    <property type="match status" value="1"/>
</dbReference>
<evidence type="ECO:0000256" key="7">
    <source>
        <dbReference type="ARBA" id="ARBA00022777"/>
    </source>
</evidence>
<keyword evidence="14" id="KW-1185">Reference proteome</keyword>
<keyword evidence="9" id="KW-0902">Two-component regulatory system</keyword>
<evidence type="ECO:0000256" key="3">
    <source>
        <dbReference type="ARBA" id="ARBA00012438"/>
    </source>
</evidence>
<comment type="caution">
    <text evidence="13">The sequence shown here is derived from an EMBL/GenBank/DDBJ whole genome shotgun (WGS) entry which is preliminary data.</text>
</comment>
<evidence type="ECO:0000256" key="11">
    <source>
        <dbReference type="SAM" id="Phobius"/>
    </source>
</evidence>
<dbReference type="InterPro" id="IPR005467">
    <property type="entry name" value="His_kinase_dom"/>
</dbReference>
<comment type="catalytic activity">
    <reaction evidence="1">
        <text>ATP + protein L-histidine = ADP + protein N-phospho-L-histidine.</text>
        <dbReference type="EC" id="2.7.13.3"/>
    </reaction>
</comment>
<evidence type="ECO:0000256" key="1">
    <source>
        <dbReference type="ARBA" id="ARBA00000085"/>
    </source>
</evidence>
<feature type="transmembrane region" description="Helical" evidence="11">
    <location>
        <begin position="50"/>
        <end position="71"/>
    </location>
</feature>
<dbReference type="GO" id="GO:0000155">
    <property type="term" value="F:phosphorelay sensor kinase activity"/>
    <property type="evidence" value="ECO:0007669"/>
    <property type="project" value="InterPro"/>
</dbReference>
<evidence type="ECO:0000256" key="10">
    <source>
        <dbReference type="ARBA" id="ARBA00023136"/>
    </source>
</evidence>
<dbReference type="Pfam" id="PF00512">
    <property type="entry name" value="HisKA"/>
    <property type="match status" value="1"/>
</dbReference>
<proteinExistence type="predicted"/>
<dbReference type="GO" id="GO:0005886">
    <property type="term" value="C:plasma membrane"/>
    <property type="evidence" value="ECO:0007669"/>
    <property type="project" value="UniProtKB-SubCell"/>
</dbReference>
<dbReference type="SUPFAM" id="SSF55874">
    <property type="entry name" value="ATPase domain of HSP90 chaperone/DNA topoisomerase II/histidine kinase"/>
    <property type="match status" value="1"/>
</dbReference>
<dbReference type="Gene3D" id="1.10.287.130">
    <property type="match status" value="1"/>
</dbReference>
<evidence type="ECO:0000259" key="12">
    <source>
        <dbReference type="PROSITE" id="PS50109"/>
    </source>
</evidence>
<dbReference type="Gene3D" id="3.30.565.10">
    <property type="entry name" value="Histidine kinase-like ATPase, C-terminal domain"/>
    <property type="match status" value="1"/>
</dbReference>
<feature type="domain" description="Histidine kinase" evidence="12">
    <location>
        <begin position="139"/>
        <end position="353"/>
    </location>
</feature>
<dbReference type="SUPFAM" id="SSF47384">
    <property type="entry name" value="Homodimeric domain of signal transducing histidine kinase"/>
    <property type="match status" value="1"/>
</dbReference>
<keyword evidence="5" id="KW-0808">Transferase</keyword>
<dbReference type="InterPro" id="IPR036890">
    <property type="entry name" value="HATPase_C_sf"/>
</dbReference>
<evidence type="ECO:0000256" key="2">
    <source>
        <dbReference type="ARBA" id="ARBA00004236"/>
    </source>
</evidence>
<reference evidence="13 14" key="1">
    <citation type="submission" date="2019-06" db="EMBL/GenBank/DDBJ databases">
        <title>Sequencing the genomes of 1000 actinobacteria strains.</title>
        <authorList>
            <person name="Klenk H.-P."/>
        </authorList>
    </citation>
    <scope>NUCLEOTIDE SEQUENCE [LARGE SCALE GENOMIC DNA]</scope>
    <source>
        <strain evidence="13 14">DSM 8803</strain>
    </source>
</reference>
<evidence type="ECO:0000256" key="5">
    <source>
        <dbReference type="ARBA" id="ARBA00022679"/>
    </source>
</evidence>
<dbReference type="Pfam" id="PF02518">
    <property type="entry name" value="HATPase_c"/>
    <property type="match status" value="1"/>
</dbReference>
<dbReference type="EC" id="2.7.13.3" evidence="3"/>
<organism evidence="13 14">
    <name type="scientific">Leucobacter komagatae</name>
    <dbReference type="NCBI Taxonomy" id="55969"/>
    <lineage>
        <taxon>Bacteria</taxon>
        <taxon>Bacillati</taxon>
        <taxon>Actinomycetota</taxon>
        <taxon>Actinomycetes</taxon>
        <taxon>Micrococcales</taxon>
        <taxon>Microbacteriaceae</taxon>
        <taxon>Leucobacter</taxon>
    </lineage>
</organism>
<evidence type="ECO:0000313" key="14">
    <source>
        <dbReference type="Proteomes" id="UP000319094"/>
    </source>
</evidence>
<evidence type="ECO:0000256" key="9">
    <source>
        <dbReference type="ARBA" id="ARBA00023012"/>
    </source>
</evidence>
<dbReference type="CDD" id="cd00082">
    <property type="entry name" value="HisKA"/>
    <property type="match status" value="1"/>
</dbReference>
<dbReference type="InterPro" id="IPR036097">
    <property type="entry name" value="HisK_dim/P_sf"/>
</dbReference>
<dbReference type="PROSITE" id="PS50109">
    <property type="entry name" value="HIS_KIN"/>
    <property type="match status" value="1"/>
</dbReference>
<evidence type="ECO:0000256" key="4">
    <source>
        <dbReference type="ARBA" id="ARBA00022553"/>
    </source>
</evidence>
<dbReference type="EMBL" id="VFON01000001">
    <property type="protein sequence ID" value="TQL44854.1"/>
    <property type="molecule type" value="Genomic_DNA"/>
</dbReference>
<dbReference type="SMART" id="SM00387">
    <property type="entry name" value="HATPase_c"/>
    <property type="match status" value="1"/>
</dbReference>
<evidence type="ECO:0000256" key="8">
    <source>
        <dbReference type="ARBA" id="ARBA00022989"/>
    </source>
</evidence>
<protein>
    <recommendedName>
        <fullName evidence="3">histidine kinase</fullName>
        <ecNumber evidence="3">2.7.13.3</ecNumber>
    </recommendedName>
</protein>
<dbReference type="Proteomes" id="UP000319094">
    <property type="component" value="Unassembled WGS sequence"/>
</dbReference>
<evidence type="ECO:0000313" key="13">
    <source>
        <dbReference type="EMBL" id="TQL44854.1"/>
    </source>
</evidence>
<comment type="subcellular location">
    <subcellularLocation>
        <location evidence="2">Cell membrane</location>
    </subcellularLocation>
</comment>
<dbReference type="InterPro" id="IPR003594">
    <property type="entry name" value="HATPase_dom"/>
</dbReference>
<dbReference type="PRINTS" id="PR00344">
    <property type="entry name" value="BCTRLSENSOR"/>
</dbReference>
<feature type="transmembrane region" description="Helical" evidence="11">
    <location>
        <begin position="96"/>
        <end position="119"/>
    </location>
</feature>
<gene>
    <name evidence="13" type="ORF">FB468_2925</name>
</gene>
<keyword evidence="10 11" id="KW-0472">Membrane</keyword>
<dbReference type="InterPro" id="IPR004358">
    <property type="entry name" value="Sig_transdc_His_kin-like_C"/>
</dbReference>
<dbReference type="InterPro" id="IPR050428">
    <property type="entry name" value="TCS_sensor_his_kinase"/>
</dbReference>
<name>A0A542YA65_9MICO</name>
<dbReference type="PANTHER" id="PTHR45436">
    <property type="entry name" value="SENSOR HISTIDINE KINASE YKOH"/>
    <property type="match status" value="1"/>
</dbReference>
<keyword evidence="8 11" id="KW-1133">Transmembrane helix</keyword>
<accession>A0A542YA65</accession>
<dbReference type="AlphaFoldDB" id="A0A542YA65"/>
<sequence>MRKWTQHWYAGPMVGLGAGRADMARAHRNTRPLPDEEAYRRSASQIGWQVMAVCAALVVIGGGVILAFVFWQTTPTEAAKPVQPGEIQVRLDPGELILATVLLATGAVICAGLAARLIARRAVYPLDEAFRLQRRFVADVSHELRTPLAVIDARAQQLAALTPPGDARQSVLVDLRQDTRIMASVIDAMLATASGAEQGTGTAALDESVSAVARDLGEVARQFGVTVVAKSEALTVAAPAQVVRRCLVALVDNAIDHAPEGSVVKIAGVKRGGEAVMTVSDEGDGIQGIAAERVFDRFAQGDAPATARGAARTSKGIGLALVRELCSAHGGRVTVARSGPGGTVFELAFPLAERTGDH</sequence>
<evidence type="ECO:0000256" key="6">
    <source>
        <dbReference type="ARBA" id="ARBA00022692"/>
    </source>
</evidence>
<keyword evidence="6 11" id="KW-0812">Transmembrane</keyword>
<dbReference type="PANTHER" id="PTHR45436:SF5">
    <property type="entry name" value="SENSOR HISTIDINE KINASE TRCS"/>
    <property type="match status" value="1"/>
</dbReference>